<evidence type="ECO:0000256" key="1">
    <source>
        <dbReference type="ARBA" id="ARBA00004635"/>
    </source>
</evidence>
<dbReference type="GO" id="GO:0016020">
    <property type="term" value="C:membrane"/>
    <property type="evidence" value="ECO:0007669"/>
    <property type="project" value="UniProtKB-SubCell"/>
</dbReference>
<keyword evidence="3" id="KW-0472">Membrane</keyword>
<evidence type="ECO:0000256" key="5">
    <source>
        <dbReference type="ARBA" id="ARBA00023288"/>
    </source>
</evidence>
<keyword evidence="4" id="KW-0564">Palmitate</keyword>
<keyword evidence="8" id="KW-1185">Reference proteome</keyword>
<evidence type="ECO:0000256" key="6">
    <source>
        <dbReference type="SAM" id="MobiDB-lite"/>
    </source>
</evidence>
<accession>B9TA57</accession>
<feature type="compositionally biased region" description="Basic residues" evidence="6">
    <location>
        <begin position="34"/>
        <end position="44"/>
    </location>
</feature>
<dbReference type="Proteomes" id="UP000008311">
    <property type="component" value="Unassembled WGS sequence"/>
</dbReference>
<feature type="region of interest" description="Disordered" evidence="6">
    <location>
        <begin position="1"/>
        <end position="327"/>
    </location>
</feature>
<reference evidence="8" key="1">
    <citation type="journal article" date="2010" name="Nat. Biotechnol.">
        <title>Draft genome sequence of the oilseed species Ricinus communis.</title>
        <authorList>
            <person name="Chan A.P."/>
            <person name="Crabtree J."/>
            <person name="Zhao Q."/>
            <person name="Lorenzi H."/>
            <person name="Orvis J."/>
            <person name="Puiu D."/>
            <person name="Melake-Berhan A."/>
            <person name="Jones K.M."/>
            <person name="Redman J."/>
            <person name="Chen G."/>
            <person name="Cahoon E.B."/>
            <person name="Gedil M."/>
            <person name="Stanke M."/>
            <person name="Haas B.J."/>
            <person name="Wortman J.R."/>
            <person name="Fraser-Liggett C.M."/>
            <person name="Ravel J."/>
            <person name="Rabinowicz P.D."/>
        </authorList>
    </citation>
    <scope>NUCLEOTIDE SEQUENCE [LARGE SCALE GENOMIC DNA]</scope>
    <source>
        <strain evidence="8">cv. Hale</strain>
    </source>
</reference>
<dbReference type="Pfam" id="PF03180">
    <property type="entry name" value="Lipoprotein_9"/>
    <property type="match status" value="1"/>
</dbReference>
<keyword evidence="5" id="KW-0449">Lipoprotein</keyword>
<proteinExistence type="predicted"/>
<keyword evidence="2" id="KW-0732">Signal</keyword>
<evidence type="ECO:0000313" key="7">
    <source>
        <dbReference type="EMBL" id="EEF27253.1"/>
    </source>
</evidence>
<feature type="compositionally biased region" description="Low complexity" evidence="6">
    <location>
        <begin position="254"/>
        <end position="269"/>
    </location>
</feature>
<dbReference type="CDD" id="cd13598">
    <property type="entry name" value="PBP2_lipoprotein_IlpA_like"/>
    <property type="match status" value="1"/>
</dbReference>
<dbReference type="AlphaFoldDB" id="B9TA57"/>
<evidence type="ECO:0000256" key="3">
    <source>
        <dbReference type="ARBA" id="ARBA00023136"/>
    </source>
</evidence>
<dbReference type="SUPFAM" id="SSF53850">
    <property type="entry name" value="Periplasmic binding protein-like II"/>
    <property type="match status" value="1"/>
</dbReference>
<dbReference type="EMBL" id="EQ975574">
    <property type="protein sequence ID" value="EEF27253.1"/>
    <property type="molecule type" value="Genomic_DNA"/>
</dbReference>
<evidence type="ECO:0008006" key="9">
    <source>
        <dbReference type="Google" id="ProtNLM"/>
    </source>
</evidence>
<dbReference type="eggNOG" id="ENOG502SKIX">
    <property type="taxonomic scope" value="Eukaryota"/>
</dbReference>
<evidence type="ECO:0000256" key="2">
    <source>
        <dbReference type="ARBA" id="ARBA00022729"/>
    </source>
</evidence>
<feature type="compositionally biased region" description="Low complexity" evidence="6">
    <location>
        <begin position="231"/>
        <end position="244"/>
    </location>
</feature>
<dbReference type="InParanoid" id="B9TA57"/>
<dbReference type="Gene3D" id="3.40.190.10">
    <property type="entry name" value="Periplasmic binding protein-like II"/>
    <property type="match status" value="2"/>
</dbReference>
<comment type="subcellular location">
    <subcellularLocation>
        <location evidence="1">Membrane</location>
        <topology evidence="1">Lipid-anchor</topology>
    </subcellularLocation>
</comment>
<feature type="compositionally biased region" description="Low complexity" evidence="6">
    <location>
        <begin position="45"/>
        <end position="54"/>
    </location>
</feature>
<dbReference type="PANTHER" id="PTHR30429">
    <property type="entry name" value="D-METHIONINE-BINDING LIPOPROTEIN METQ"/>
    <property type="match status" value="1"/>
</dbReference>
<sequence length="567" mass="61952">MSRDRRLRDASTQTRPQPLRRIRSDLRQTQPDARRRHAVHHPARRQQCARAHAQGVQRSPLRQHAVGHGAHSPVREHHRPRTRSAATAGNERNGRRCVRARSIGAHLPSQHARPDGSDSPARARRSAAAAGTRHAHRKLFHAAQRSGRRARDGQDRLRNRRASHRRSATASDAAWQRPLRVHAAPRSSVRGRHADHGRLSRARPHSGIEPPPGQRPRRCRTAQARQAPPVADARAALHGRAAHSAAHRSRAHCARATTATLRRAHSAAAVPARETRMASVLASQRRAGPGEPLGARRSDPADDGNGRGGQRVEHCRTSATAAATSGKERPLFTAVPRFGNSLLRRSSLESAARVRLAARPERIIDALAQHDLDANSFQHKPYLDAQIAARHYDIVPVGFTYVQPIGLYSRKVKSVAALPQNATIGVPNDPSNEGRALLLLQANGLIKLRPDVGLLPTARDIAENPKHIQIKELDAGIVGRAISDVDAAVVNTDWAIKAGIQIPQERIAQEKVPGNPYRNFIAVNAKDAKAAWVKTLVDSYQQANVASSILTVYHGATLPAWDGAPQH</sequence>
<organism evidence="7 8">
    <name type="scientific">Ricinus communis</name>
    <name type="common">Castor bean</name>
    <dbReference type="NCBI Taxonomy" id="3988"/>
    <lineage>
        <taxon>Eukaryota</taxon>
        <taxon>Viridiplantae</taxon>
        <taxon>Streptophyta</taxon>
        <taxon>Embryophyta</taxon>
        <taxon>Tracheophyta</taxon>
        <taxon>Spermatophyta</taxon>
        <taxon>Magnoliopsida</taxon>
        <taxon>eudicotyledons</taxon>
        <taxon>Gunneridae</taxon>
        <taxon>Pentapetalae</taxon>
        <taxon>rosids</taxon>
        <taxon>fabids</taxon>
        <taxon>Malpighiales</taxon>
        <taxon>Euphorbiaceae</taxon>
        <taxon>Acalyphoideae</taxon>
        <taxon>Acalypheae</taxon>
        <taxon>Ricinus</taxon>
    </lineage>
</organism>
<evidence type="ECO:0000313" key="8">
    <source>
        <dbReference type="Proteomes" id="UP000008311"/>
    </source>
</evidence>
<protein>
    <recommendedName>
        <fullName evidence="9">D-methionine-binding lipoprotein metQ</fullName>
    </recommendedName>
</protein>
<dbReference type="PANTHER" id="PTHR30429:SF1">
    <property type="entry name" value="D-METHIONINE-BINDING LIPOPROTEIN METQ-RELATED"/>
    <property type="match status" value="1"/>
</dbReference>
<name>B9TA57_RICCO</name>
<dbReference type="InterPro" id="IPR004872">
    <property type="entry name" value="Lipoprotein_NlpA"/>
</dbReference>
<feature type="compositionally biased region" description="Basic residues" evidence="6">
    <location>
        <begin position="158"/>
        <end position="167"/>
    </location>
</feature>
<evidence type="ECO:0000256" key="4">
    <source>
        <dbReference type="ARBA" id="ARBA00023139"/>
    </source>
</evidence>
<gene>
    <name evidence="7" type="ORF">RCOM_0359420</name>
</gene>